<protein>
    <recommendedName>
        <fullName evidence="4">Retrotransposon gag domain-containing protein</fullName>
    </recommendedName>
</protein>
<feature type="region of interest" description="Disordered" evidence="1">
    <location>
        <begin position="698"/>
        <end position="726"/>
    </location>
</feature>
<comment type="caution">
    <text evidence="2">The sequence shown here is derived from an EMBL/GenBank/DDBJ whole genome shotgun (WGS) entry which is preliminary data.</text>
</comment>
<dbReference type="PANTHER" id="PTHR45823:SF1">
    <property type="entry name" value="T-SNARE COILED-COIL HOMOLOGY DOMAIN-CONTAINING PROTEIN"/>
    <property type="match status" value="1"/>
</dbReference>
<evidence type="ECO:0000256" key="1">
    <source>
        <dbReference type="SAM" id="MobiDB-lite"/>
    </source>
</evidence>
<evidence type="ECO:0000313" key="3">
    <source>
        <dbReference type="Proteomes" id="UP001168821"/>
    </source>
</evidence>
<proteinExistence type="predicted"/>
<feature type="compositionally biased region" description="Gly residues" evidence="1">
    <location>
        <begin position="704"/>
        <end position="726"/>
    </location>
</feature>
<dbReference type="Proteomes" id="UP001168821">
    <property type="component" value="Unassembled WGS sequence"/>
</dbReference>
<evidence type="ECO:0008006" key="4">
    <source>
        <dbReference type="Google" id="ProtNLM"/>
    </source>
</evidence>
<reference evidence="2" key="1">
    <citation type="journal article" date="2023" name="G3 (Bethesda)">
        <title>Whole genome assemblies of Zophobas morio and Tenebrio molitor.</title>
        <authorList>
            <person name="Kaur S."/>
            <person name="Stinson S.A."/>
            <person name="diCenzo G.C."/>
        </authorList>
    </citation>
    <scope>NUCLEOTIDE SEQUENCE</scope>
    <source>
        <strain evidence="2">QUZm001</strain>
    </source>
</reference>
<dbReference type="PANTHER" id="PTHR45823">
    <property type="entry name" value="T-SNARE COILED-COIL HOMOLOGY DOMAIN-CONTAINING PROTEIN"/>
    <property type="match status" value="1"/>
</dbReference>
<name>A0AA38IA52_9CUCU</name>
<sequence length="726" mass="82001">MATGDESSQFQDLMEMMRKIQEDTSQNKEELMTGMWNNLEVLKVEIHTKMENLLEDKIRVQSEELVKVCEQRIAVLNERLTEEISKLDHKLITVEAEFNKKLEALRMVDTSVNPLTMSTNASNKIIIKPNPYDGKASWEEYFTQFNIITDINGWNNSEKVNVLAAMLRDVNVLQNLPQEDRLNYEKLTSALKLRFGDGHLAELLYGQFQNRTQRLNEDLTSYAYEVQTLAKKVFVNSPLETQELVASKQFVEGIEDIEVQKIVRIFSPRTLQEVLVKALDIEAATKATQLTKKIRTVEAEEEYEVKAANIQRLIQDSPSNVIRCWGKTVDRGTNTTSRRPCEETCKHCNKEEKHDVQVNVTKIVQFELNEKELSFEDFRKAQFEDPSLKLIIEWKNSNYKPSFQEVSNMSPLVKAYLAQWDSLMVKESVLYRLWENANGREIKEKLVVPFALQIELIKQLHSTDYALLLALCAISIAKDDQKWVWGDNHRDESSGRLNFDREGRYEVYEHEHQFRPSEQYYEHAYRPELNHINRPGGVYNGATSGNYGQGHPHYPTDIDNPNPAVLTGPIPSWVKEGSFKNYDKCKCTEKFNCPAPGISYGHCDVGKQYCCYATKKQDQIGGPPPSRPHHSIENGILVGPGGPVDVPRPGGFRPVRPGSGFGLGGGGGRGEYGPGPINNRPVHSPDNGILVGPGGPFDRPIGGRPSGGYSGHGGYGSYGFGRSGKN</sequence>
<dbReference type="EMBL" id="JALNTZ010000005">
    <property type="protein sequence ID" value="KAJ3651693.1"/>
    <property type="molecule type" value="Genomic_DNA"/>
</dbReference>
<evidence type="ECO:0000313" key="2">
    <source>
        <dbReference type="EMBL" id="KAJ3651693.1"/>
    </source>
</evidence>
<organism evidence="2 3">
    <name type="scientific">Zophobas morio</name>
    <dbReference type="NCBI Taxonomy" id="2755281"/>
    <lineage>
        <taxon>Eukaryota</taxon>
        <taxon>Metazoa</taxon>
        <taxon>Ecdysozoa</taxon>
        <taxon>Arthropoda</taxon>
        <taxon>Hexapoda</taxon>
        <taxon>Insecta</taxon>
        <taxon>Pterygota</taxon>
        <taxon>Neoptera</taxon>
        <taxon>Endopterygota</taxon>
        <taxon>Coleoptera</taxon>
        <taxon>Polyphaga</taxon>
        <taxon>Cucujiformia</taxon>
        <taxon>Tenebrionidae</taxon>
        <taxon>Zophobas</taxon>
    </lineage>
</organism>
<gene>
    <name evidence="2" type="ORF">Zmor_017714</name>
</gene>
<dbReference type="AlphaFoldDB" id="A0AA38IA52"/>
<accession>A0AA38IA52</accession>
<keyword evidence="3" id="KW-1185">Reference proteome</keyword>